<evidence type="ECO:0008006" key="5">
    <source>
        <dbReference type="Google" id="ProtNLM"/>
    </source>
</evidence>
<dbReference type="InterPro" id="IPR015943">
    <property type="entry name" value="WD40/YVTN_repeat-like_dom_sf"/>
</dbReference>
<proteinExistence type="predicted"/>
<sequence>MTRRRRQSLAALTVSVLALSAGLVAVHYAGAPAAPAAVVGEAEAPDALAKHLEKRRQAMPGNSGMALEGPGSAAAAEYLKRAYPDSAIAVSEIDGAKRAFTTSQSRGFPRGKAKKGTWQPVGPSQALYPDTPLRNSFNYVPNDYVAGGRTTSIVVSDRCWPGFCRAYITPAGGGVWRTDDIMRKQPEWKYLAGPLDINTAGAVTIDKNDPSRNTVWLGTGEANICGSGCGAGVGLYKSTNAGRTWIGPLGKAELGGKGIGEIVIKPGDSRTLYVATTTALTGMSSVCCTGVTRPTPGAAKWGLYKSTDGGRTFSFIHNGSVNVADCTGSATEFANGSICSPRGVRQVELDPANSNIVYAASYARGIWRSSDAGATWTQIKESLNPAIIQTRPSFDVTRLRDGKTRMYVYEGNTGTPYARLLRSDDVAAGTPVFTDLTSANVADPGYAWYNLCGGQCWYDVFVHTPDGHPDIVYAGGSYAYGETIANKRAVVLSTDAGLTGTDMTFDGTDELHPNGLHPDQHDIVTHPRNPFLFFEANDGGVMRSSGTFVDRSAWCDDPDRELTAPQLVRCRQMLSRIPSKLDGINAGLSTLQFMSLSVSPHDPELLQGGTQDNGTWENYGNRRLWLNTIIGDGGQSGFDVKVKNFRFHTYNDTTPEVNFNNGATADWIYTADPLANQAGSQFYSPVISDPKVSGTMFAGTGRTAYRTKTFGLGDRTLAEANRICNTWTGTFDETCGDWVELGPNRLVDPFWGDRAGGAVAAIERTTLNTSSAWAATTTGRVFVTSNVDAEPASAVTWTRVDDDAPAPGRFVSSIYVDPKNGNHAWVSYSGYNVNTTTTPGHVFEVTFDPAAGTATWVDRSYDFGDIPVTDLVRDDVTGDLYASTDFGVLRNAAGTSTWTRAAPGMPNVEVAGLTILPGKRILYAATHGLSAWRLNLD</sequence>
<dbReference type="SUPFAM" id="SSF110296">
    <property type="entry name" value="Oligoxyloglucan reducing end-specific cellobiohydrolase"/>
    <property type="match status" value="2"/>
</dbReference>
<gene>
    <name evidence="3" type="ORF">Phou_050120</name>
</gene>
<evidence type="ECO:0000313" key="3">
    <source>
        <dbReference type="EMBL" id="GFJ80832.1"/>
    </source>
</evidence>
<organism evidence="3 4">
    <name type="scientific">Phytohabitans houttuyneae</name>
    <dbReference type="NCBI Taxonomy" id="1076126"/>
    <lineage>
        <taxon>Bacteria</taxon>
        <taxon>Bacillati</taxon>
        <taxon>Actinomycetota</taxon>
        <taxon>Actinomycetes</taxon>
        <taxon>Micromonosporales</taxon>
        <taxon>Micromonosporaceae</taxon>
    </lineage>
</organism>
<feature type="signal peptide" evidence="2">
    <location>
        <begin position="1"/>
        <end position="29"/>
    </location>
</feature>
<keyword evidence="2" id="KW-0732">Signal</keyword>
<keyword evidence="4" id="KW-1185">Reference proteome</keyword>
<dbReference type="PROSITE" id="PS51318">
    <property type="entry name" value="TAT"/>
    <property type="match status" value="1"/>
</dbReference>
<dbReference type="AlphaFoldDB" id="A0A6V8K6K5"/>
<dbReference type="CDD" id="cd15482">
    <property type="entry name" value="Sialidase_non-viral"/>
    <property type="match status" value="1"/>
</dbReference>
<reference evidence="3 4" key="1">
    <citation type="submission" date="2020-03" db="EMBL/GenBank/DDBJ databases">
        <title>Whole genome shotgun sequence of Phytohabitans houttuyneae NBRC 108639.</title>
        <authorList>
            <person name="Komaki H."/>
            <person name="Tamura T."/>
        </authorList>
    </citation>
    <scope>NUCLEOTIDE SEQUENCE [LARGE SCALE GENOMIC DNA]</scope>
    <source>
        <strain evidence="3 4">NBRC 108639</strain>
    </source>
</reference>
<feature type="region of interest" description="Disordered" evidence="1">
    <location>
        <begin position="101"/>
        <end position="124"/>
    </location>
</feature>
<dbReference type="Proteomes" id="UP000482800">
    <property type="component" value="Unassembled WGS sequence"/>
</dbReference>
<protein>
    <recommendedName>
        <fullName evidence="5">Exo-alpha-sialidase</fullName>
    </recommendedName>
</protein>
<dbReference type="RefSeq" id="WP_173059166.1">
    <property type="nucleotide sequence ID" value="NZ_BAABGO010000029.1"/>
</dbReference>
<reference evidence="3 4" key="2">
    <citation type="submission" date="2020-03" db="EMBL/GenBank/DDBJ databases">
        <authorList>
            <person name="Ichikawa N."/>
            <person name="Kimura A."/>
            <person name="Kitahashi Y."/>
            <person name="Uohara A."/>
        </authorList>
    </citation>
    <scope>NUCLEOTIDE SEQUENCE [LARGE SCALE GENOMIC DNA]</scope>
    <source>
        <strain evidence="3 4">NBRC 108639</strain>
    </source>
</reference>
<accession>A0A6V8K6K5</accession>
<dbReference type="Gene3D" id="2.130.10.10">
    <property type="entry name" value="YVTN repeat-like/Quinoprotein amine dehydrogenase"/>
    <property type="match status" value="1"/>
</dbReference>
<feature type="chain" id="PRO_5038931223" description="Exo-alpha-sialidase" evidence="2">
    <location>
        <begin position="30"/>
        <end position="937"/>
    </location>
</feature>
<evidence type="ECO:0000256" key="1">
    <source>
        <dbReference type="SAM" id="MobiDB-lite"/>
    </source>
</evidence>
<evidence type="ECO:0000313" key="4">
    <source>
        <dbReference type="Proteomes" id="UP000482800"/>
    </source>
</evidence>
<dbReference type="InterPro" id="IPR006311">
    <property type="entry name" value="TAT_signal"/>
</dbReference>
<evidence type="ECO:0000256" key="2">
    <source>
        <dbReference type="SAM" id="SignalP"/>
    </source>
</evidence>
<name>A0A6V8K6K5_9ACTN</name>
<dbReference type="EMBL" id="BLPF01000002">
    <property type="protein sequence ID" value="GFJ80832.1"/>
    <property type="molecule type" value="Genomic_DNA"/>
</dbReference>
<comment type="caution">
    <text evidence="3">The sequence shown here is derived from an EMBL/GenBank/DDBJ whole genome shotgun (WGS) entry which is preliminary data.</text>
</comment>